<evidence type="ECO:0000313" key="2">
    <source>
        <dbReference type="Proteomes" id="UP000814128"/>
    </source>
</evidence>
<reference evidence="1" key="2">
    <citation type="journal article" date="2022" name="New Phytol.">
        <title>Evolutionary transition to the ectomycorrhizal habit in the genomes of a hyperdiverse lineage of mushroom-forming fungi.</title>
        <authorList>
            <person name="Looney B."/>
            <person name="Miyauchi S."/>
            <person name="Morin E."/>
            <person name="Drula E."/>
            <person name="Courty P.E."/>
            <person name="Kohler A."/>
            <person name="Kuo A."/>
            <person name="LaButti K."/>
            <person name="Pangilinan J."/>
            <person name="Lipzen A."/>
            <person name="Riley R."/>
            <person name="Andreopoulos W."/>
            <person name="He G."/>
            <person name="Johnson J."/>
            <person name="Nolan M."/>
            <person name="Tritt A."/>
            <person name="Barry K.W."/>
            <person name="Grigoriev I.V."/>
            <person name="Nagy L.G."/>
            <person name="Hibbett D."/>
            <person name="Henrissat B."/>
            <person name="Matheny P.B."/>
            <person name="Labbe J."/>
            <person name="Martin F.M."/>
        </authorList>
    </citation>
    <scope>NUCLEOTIDE SEQUENCE</scope>
    <source>
        <strain evidence="1">EC-137</strain>
    </source>
</reference>
<comment type="caution">
    <text evidence="1">The sequence shown here is derived from an EMBL/GenBank/DDBJ whole genome shotgun (WGS) entry which is preliminary data.</text>
</comment>
<dbReference type="Proteomes" id="UP000814128">
    <property type="component" value="Unassembled WGS sequence"/>
</dbReference>
<sequence>MSNPVPPPDATNIEELWKEAFNVYEKIVGHKFPESPLADKLHSYTTVEDVYKALEEREGKFQAFRDKGKKIRNFLAPFVHAVRLFIDTGAEAASSLGVSGGKAPFVAFGVLLAAAKGVSDAYDGLEALMAKLGPFLERVKVHLDVPTTSNVNGLTVVLVKVFAELLRIFALVTKYLQDCDKIGNHHIIPRRVKHFAKQLVGEKDVADALTRLDELTKAELEMAVAEARRAAHRTEVYAERAATGAERVDKRLEEVLQTQEKIQQLQVDSQIAEWLSAPDPFVNHNRLSELRKSKQTVDWFFDDKFKNWERSENGVYWMYGKPRLSLMLFVRTRN</sequence>
<keyword evidence="2" id="KW-1185">Reference proteome</keyword>
<protein>
    <submittedName>
        <fullName evidence="1">Uncharacterized protein</fullName>
    </submittedName>
</protein>
<evidence type="ECO:0000313" key="1">
    <source>
        <dbReference type="EMBL" id="KAI0032452.1"/>
    </source>
</evidence>
<gene>
    <name evidence="1" type="ORF">K488DRAFT_70605</name>
</gene>
<reference evidence="1" key="1">
    <citation type="submission" date="2021-02" db="EMBL/GenBank/DDBJ databases">
        <authorList>
            <consortium name="DOE Joint Genome Institute"/>
            <person name="Ahrendt S."/>
            <person name="Looney B.P."/>
            <person name="Miyauchi S."/>
            <person name="Morin E."/>
            <person name="Drula E."/>
            <person name="Courty P.E."/>
            <person name="Chicoki N."/>
            <person name="Fauchery L."/>
            <person name="Kohler A."/>
            <person name="Kuo A."/>
            <person name="Labutti K."/>
            <person name="Pangilinan J."/>
            <person name="Lipzen A."/>
            <person name="Riley R."/>
            <person name="Andreopoulos W."/>
            <person name="He G."/>
            <person name="Johnson J."/>
            <person name="Barry K.W."/>
            <person name="Grigoriev I.V."/>
            <person name="Nagy L."/>
            <person name="Hibbett D."/>
            <person name="Henrissat B."/>
            <person name="Matheny P.B."/>
            <person name="Labbe J."/>
            <person name="Martin F."/>
        </authorList>
    </citation>
    <scope>NUCLEOTIDE SEQUENCE</scope>
    <source>
        <strain evidence="1">EC-137</strain>
    </source>
</reference>
<proteinExistence type="predicted"/>
<accession>A0ACB8QL99</accession>
<name>A0ACB8QL99_9AGAM</name>
<dbReference type="EMBL" id="MU273545">
    <property type="protein sequence ID" value="KAI0032452.1"/>
    <property type="molecule type" value="Genomic_DNA"/>
</dbReference>
<organism evidence="1 2">
    <name type="scientific">Vararia minispora EC-137</name>
    <dbReference type="NCBI Taxonomy" id="1314806"/>
    <lineage>
        <taxon>Eukaryota</taxon>
        <taxon>Fungi</taxon>
        <taxon>Dikarya</taxon>
        <taxon>Basidiomycota</taxon>
        <taxon>Agaricomycotina</taxon>
        <taxon>Agaricomycetes</taxon>
        <taxon>Russulales</taxon>
        <taxon>Lachnocladiaceae</taxon>
        <taxon>Vararia</taxon>
    </lineage>
</organism>